<dbReference type="EMBL" id="KB742680">
    <property type="protein sequence ID" value="EOB05584.1"/>
    <property type="molecule type" value="Genomic_DNA"/>
</dbReference>
<name>R0LIR7_ANAPL</name>
<evidence type="ECO:0000313" key="3">
    <source>
        <dbReference type="Proteomes" id="UP000296049"/>
    </source>
</evidence>
<organism evidence="2 3">
    <name type="scientific">Anas platyrhynchos</name>
    <name type="common">Mallard</name>
    <name type="synonym">Anas boschas</name>
    <dbReference type="NCBI Taxonomy" id="8839"/>
    <lineage>
        <taxon>Eukaryota</taxon>
        <taxon>Metazoa</taxon>
        <taxon>Chordata</taxon>
        <taxon>Craniata</taxon>
        <taxon>Vertebrata</taxon>
        <taxon>Euteleostomi</taxon>
        <taxon>Archelosauria</taxon>
        <taxon>Archosauria</taxon>
        <taxon>Dinosauria</taxon>
        <taxon>Saurischia</taxon>
        <taxon>Theropoda</taxon>
        <taxon>Coelurosauria</taxon>
        <taxon>Aves</taxon>
        <taxon>Neognathae</taxon>
        <taxon>Galloanserae</taxon>
        <taxon>Anseriformes</taxon>
        <taxon>Anatidae</taxon>
        <taxon>Anatinae</taxon>
        <taxon>Anas</taxon>
    </lineage>
</organism>
<reference evidence="3" key="1">
    <citation type="journal article" date="2013" name="Nat. Genet.">
        <title>The duck genome and transcriptome provide insight into an avian influenza virus reservoir species.</title>
        <authorList>
            <person name="Huang Y."/>
            <person name="Li Y."/>
            <person name="Burt D.W."/>
            <person name="Chen H."/>
            <person name="Zhang Y."/>
            <person name="Qian W."/>
            <person name="Kim H."/>
            <person name="Gan S."/>
            <person name="Zhao Y."/>
            <person name="Li J."/>
            <person name="Yi K."/>
            <person name="Feng H."/>
            <person name="Zhu P."/>
            <person name="Li B."/>
            <person name="Liu Q."/>
            <person name="Fairley S."/>
            <person name="Magor K.E."/>
            <person name="Du Z."/>
            <person name="Hu X."/>
            <person name="Goodman L."/>
            <person name="Tafer H."/>
            <person name="Vignal A."/>
            <person name="Lee T."/>
            <person name="Kim K.W."/>
            <person name="Sheng Z."/>
            <person name="An Y."/>
            <person name="Searle S."/>
            <person name="Herrero J."/>
            <person name="Groenen M.A."/>
            <person name="Crooijmans R.P."/>
            <person name="Faraut T."/>
            <person name="Cai Q."/>
            <person name="Webster R.G."/>
            <person name="Aldridge J.R."/>
            <person name="Warren W.C."/>
            <person name="Bartschat S."/>
            <person name="Kehr S."/>
            <person name="Marz M."/>
            <person name="Stadler P.F."/>
            <person name="Smith J."/>
            <person name="Kraus R.H."/>
            <person name="Zhao Y."/>
            <person name="Ren L."/>
            <person name="Fei J."/>
            <person name="Morisson M."/>
            <person name="Kaiser P."/>
            <person name="Griffin D.K."/>
            <person name="Rao M."/>
            <person name="Pitel F."/>
            <person name="Wang J."/>
            <person name="Li N."/>
        </authorList>
    </citation>
    <scope>NUCLEOTIDE SEQUENCE [LARGE SCALE GENOMIC DNA]</scope>
</reference>
<gene>
    <name evidence="2" type="ORF">Anapl_06938</name>
</gene>
<evidence type="ECO:0000256" key="1">
    <source>
        <dbReference type="SAM" id="MobiDB-lite"/>
    </source>
</evidence>
<dbReference type="AlphaFoldDB" id="R0LIR7"/>
<keyword evidence="3" id="KW-1185">Reference proteome</keyword>
<dbReference type="Proteomes" id="UP000296049">
    <property type="component" value="Unassembled WGS sequence"/>
</dbReference>
<sequence>MHSEPRQQCEDQKENKMKEDHPAALAGRDLQVFFCFPPQEGKAPVRTKQQTHLKKEQLKMMMNTKGCSESETKAPRGAMSPLLHSMHYKIHAYGLPTEQLIDTMCYC</sequence>
<proteinExistence type="predicted"/>
<feature type="compositionally biased region" description="Basic and acidic residues" evidence="1">
    <location>
        <begin position="1"/>
        <end position="22"/>
    </location>
</feature>
<evidence type="ECO:0000313" key="2">
    <source>
        <dbReference type="EMBL" id="EOB05584.1"/>
    </source>
</evidence>
<feature type="region of interest" description="Disordered" evidence="1">
    <location>
        <begin position="1"/>
        <end position="23"/>
    </location>
</feature>
<accession>R0LIR7</accession>
<protein>
    <submittedName>
        <fullName evidence="2">Uncharacterized protein</fullName>
    </submittedName>
</protein>